<protein>
    <submittedName>
        <fullName evidence="1">Uncharacterized protein</fullName>
    </submittedName>
</protein>
<gene>
    <name evidence="1" type="ORF">B5807_02910</name>
</gene>
<organism evidence="1 2">
    <name type="scientific">Epicoccum nigrum</name>
    <name type="common">Soil fungus</name>
    <name type="synonym">Epicoccum purpurascens</name>
    <dbReference type="NCBI Taxonomy" id="105696"/>
    <lineage>
        <taxon>Eukaryota</taxon>
        <taxon>Fungi</taxon>
        <taxon>Dikarya</taxon>
        <taxon>Ascomycota</taxon>
        <taxon>Pezizomycotina</taxon>
        <taxon>Dothideomycetes</taxon>
        <taxon>Pleosporomycetidae</taxon>
        <taxon>Pleosporales</taxon>
        <taxon>Pleosporineae</taxon>
        <taxon>Didymellaceae</taxon>
        <taxon>Epicoccum</taxon>
    </lineage>
</organism>
<evidence type="ECO:0000313" key="2">
    <source>
        <dbReference type="Proteomes" id="UP000193240"/>
    </source>
</evidence>
<proteinExistence type="predicted"/>
<reference evidence="1 2" key="1">
    <citation type="journal article" date="2017" name="Genome Announc.">
        <title>Genome sequence of the saprophytic ascomycete Epicoccum nigrum ICMP 19927 strain isolated from New Zealand.</title>
        <authorList>
            <person name="Fokin M."/>
            <person name="Fleetwood D."/>
            <person name="Weir B.S."/>
            <person name="Villas-Boas S.G."/>
        </authorList>
    </citation>
    <scope>NUCLEOTIDE SEQUENCE [LARGE SCALE GENOMIC DNA]</scope>
    <source>
        <strain evidence="1 2">ICMP 19927</strain>
    </source>
</reference>
<name>A0A1Y2M998_EPING</name>
<keyword evidence="2" id="KW-1185">Reference proteome</keyword>
<dbReference type="Proteomes" id="UP000193240">
    <property type="component" value="Unassembled WGS sequence"/>
</dbReference>
<dbReference type="EMBL" id="KZ107839">
    <property type="protein sequence ID" value="OSS52670.1"/>
    <property type="molecule type" value="Genomic_DNA"/>
</dbReference>
<evidence type="ECO:0000313" key="1">
    <source>
        <dbReference type="EMBL" id="OSS52670.1"/>
    </source>
</evidence>
<dbReference type="AlphaFoldDB" id="A0A1Y2M998"/>
<dbReference type="InParanoid" id="A0A1Y2M998"/>
<accession>A0A1Y2M998</accession>
<sequence>MEDIAEKHATLISSMNKIYNMLMFMRHISPKEVLRPPHSTKTIPEATLQPLGYEAETIQLVRMIPFLRGDVAWGFQNDGTEILLRSQAVSYAIERDTE</sequence>